<dbReference type="GO" id="GO:0000160">
    <property type="term" value="P:phosphorelay signal transduction system"/>
    <property type="evidence" value="ECO:0007669"/>
    <property type="project" value="InterPro"/>
</dbReference>
<dbReference type="SMART" id="SM00850">
    <property type="entry name" value="LytTR"/>
    <property type="match status" value="1"/>
</dbReference>
<feature type="modified residue" description="4-aspartylphosphate" evidence="1">
    <location>
        <position position="59"/>
    </location>
</feature>
<organism evidence="3 4">
    <name type="scientific">Luteolibacter yonseiensis</name>
    <dbReference type="NCBI Taxonomy" id="1144680"/>
    <lineage>
        <taxon>Bacteria</taxon>
        <taxon>Pseudomonadati</taxon>
        <taxon>Verrucomicrobiota</taxon>
        <taxon>Verrucomicrobiia</taxon>
        <taxon>Verrucomicrobiales</taxon>
        <taxon>Verrucomicrobiaceae</taxon>
        <taxon>Luteolibacter</taxon>
    </lineage>
</organism>
<dbReference type="RefSeq" id="WP_200349261.1">
    <property type="nucleotide sequence ID" value="NZ_BAABHZ010000005.1"/>
</dbReference>
<keyword evidence="4" id="KW-1185">Reference proteome</keyword>
<dbReference type="InterPro" id="IPR007492">
    <property type="entry name" value="LytTR_DNA-bd_dom"/>
</dbReference>
<dbReference type="InterPro" id="IPR001789">
    <property type="entry name" value="Sig_transdc_resp-reg_receiver"/>
</dbReference>
<gene>
    <name evidence="3" type="ORF">JIN84_01565</name>
</gene>
<reference evidence="3" key="1">
    <citation type="submission" date="2021-01" db="EMBL/GenBank/DDBJ databases">
        <title>Modified the classification status of verrucomicrobia.</title>
        <authorList>
            <person name="Feng X."/>
        </authorList>
    </citation>
    <scope>NUCLEOTIDE SEQUENCE</scope>
    <source>
        <strain evidence="3">JCM 18052</strain>
    </source>
</reference>
<dbReference type="EMBL" id="JAENIK010000002">
    <property type="protein sequence ID" value="MBK1814295.1"/>
    <property type="molecule type" value="Genomic_DNA"/>
</dbReference>
<dbReference type="AlphaFoldDB" id="A0A934V9L7"/>
<sequence>MSDSLSIRTLVAIRQELVGQCLIELLSVHPSFLILAVARSVDEIGKCIGEHCPELVFLDLDLSEVVPEMIPLFGPEVKIVFLASDEDFALRAFQLGAVDYLLKPVSTGRLHLTAMRILAGREAGAGQPPPEVPFDPSADGELRFLLPSGRGKQAEWVSCSRIAWIQAEQNYSRVQLHGGAAFLLKRTLTEWEARLPMGDFIRLERSLIIQHKLLQAIERKSRDVAALRFEDMEMELHVGRVAVSRLRAVMGGR</sequence>
<dbReference type="Pfam" id="PF04397">
    <property type="entry name" value="LytTR"/>
    <property type="match status" value="1"/>
</dbReference>
<evidence type="ECO:0000256" key="1">
    <source>
        <dbReference type="PROSITE-ProRule" id="PRU00169"/>
    </source>
</evidence>
<keyword evidence="1" id="KW-0597">Phosphoprotein</keyword>
<protein>
    <submittedName>
        <fullName evidence="3">Response regulator transcription factor</fullName>
    </submittedName>
</protein>
<name>A0A934V9L7_9BACT</name>
<dbReference type="Gene3D" id="3.40.50.2300">
    <property type="match status" value="1"/>
</dbReference>
<dbReference type="Proteomes" id="UP000600139">
    <property type="component" value="Unassembled WGS sequence"/>
</dbReference>
<proteinExistence type="predicted"/>
<dbReference type="SUPFAM" id="SSF52172">
    <property type="entry name" value="CheY-like"/>
    <property type="match status" value="1"/>
</dbReference>
<feature type="domain" description="Response regulatory" evidence="2">
    <location>
        <begin position="8"/>
        <end position="118"/>
    </location>
</feature>
<evidence type="ECO:0000259" key="2">
    <source>
        <dbReference type="PROSITE" id="PS50110"/>
    </source>
</evidence>
<accession>A0A934V9L7</accession>
<dbReference type="PROSITE" id="PS50110">
    <property type="entry name" value="RESPONSE_REGULATORY"/>
    <property type="match status" value="1"/>
</dbReference>
<evidence type="ECO:0000313" key="4">
    <source>
        <dbReference type="Proteomes" id="UP000600139"/>
    </source>
</evidence>
<dbReference type="Gene3D" id="2.40.50.1020">
    <property type="entry name" value="LytTr DNA-binding domain"/>
    <property type="match status" value="1"/>
</dbReference>
<dbReference type="InterPro" id="IPR011006">
    <property type="entry name" value="CheY-like_superfamily"/>
</dbReference>
<comment type="caution">
    <text evidence="3">The sequence shown here is derived from an EMBL/GenBank/DDBJ whole genome shotgun (WGS) entry which is preliminary data.</text>
</comment>
<dbReference type="GO" id="GO:0003677">
    <property type="term" value="F:DNA binding"/>
    <property type="evidence" value="ECO:0007669"/>
    <property type="project" value="InterPro"/>
</dbReference>
<evidence type="ECO:0000313" key="3">
    <source>
        <dbReference type="EMBL" id="MBK1814295.1"/>
    </source>
</evidence>